<gene>
    <name evidence="6" type="ORF">IAG03_03010</name>
</gene>
<dbReference type="PROSITE" id="PS51635">
    <property type="entry name" value="PNPLA"/>
    <property type="match status" value="1"/>
</dbReference>
<reference evidence="6" key="1">
    <citation type="submission" date="2020-08" db="EMBL/GenBank/DDBJ databases">
        <title>Genome public.</title>
        <authorList>
            <person name="Liu C."/>
            <person name="Sun Q."/>
        </authorList>
    </citation>
    <scope>NUCLEOTIDE SEQUENCE</scope>
    <source>
        <strain evidence="6">NSJ-40</strain>
    </source>
</reference>
<feature type="active site" description="Proton acceptor" evidence="4">
    <location>
        <position position="177"/>
    </location>
</feature>
<proteinExistence type="predicted"/>
<keyword evidence="3 4" id="KW-0443">Lipid metabolism</keyword>
<evidence type="ECO:0000313" key="7">
    <source>
        <dbReference type="Proteomes" id="UP000651482"/>
    </source>
</evidence>
<evidence type="ECO:0000256" key="1">
    <source>
        <dbReference type="ARBA" id="ARBA00022801"/>
    </source>
</evidence>
<evidence type="ECO:0000256" key="2">
    <source>
        <dbReference type="ARBA" id="ARBA00022963"/>
    </source>
</evidence>
<evidence type="ECO:0000259" key="5">
    <source>
        <dbReference type="PROSITE" id="PS51635"/>
    </source>
</evidence>
<organism evidence="6 7">
    <name type="scientific">Yeguia hominis</name>
    <dbReference type="NCBI Taxonomy" id="2763662"/>
    <lineage>
        <taxon>Bacteria</taxon>
        <taxon>Bacillati</taxon>
        <taxon>Bacillota</taxon>
        <taxon>Clostridia</taxon>
        <taxon>Eubacteriales</taxon>
        <taxon>Yeguiaceae</taxon>
        <taxon>Yeguia</taxon>
    </lineage>
</organism>
<dbReference type="PANTHER" id="PTHR14226">
    <property type="entry name" value="NEUROPATHY TARGET ESTERASE/SWISS CHEESE D.MELANOGASTER"/>
    <property type="match status" value="1"/>
</dbReference>
<sequence>MKKRALALGGGGARGAYEIGVWRALREMGEDSFSILTGTSVGALNGAVIAQGDYENAVRFWEAVSTKKVLRVELEDDPELSERSFAVLQTFTREILRNRGADTAPLREMLAACIQEDRVRASHASFGLVTVSLPDGKEHCLFLDAIPQGKLLDYLMASSAFFPAMQAQEIDGKTYVDGGYFDNVPIAMAVDRGAEEVIAVDLQAPGLHRGTVKKEVPVLRIACAWDLGPVLLFEHSYITRNMQLGYLDTLRAFGRYEGVLYALQTGAAQDYADACRNRIFSLYQTLRPETALRIGKNMEPLKWRVLRALRTQPWGEKTPLSISWMENAGRIFGVSPLRSYTAREFYTEVKSLYRKQPAILFSELEIRARASKHTAGLAQEFLKTTDRRAIASAFYEQISLALHDEAERKRLWGAALLFPAEAAAAVYLACSYEFL</sequence>
<feature type="active site" description="Nucleophile" evidence="4">
    <location>
        <position position="40"/>
    </location>
</feature>
<dbReference type="GO" id="GO:0016787">
    <property type="term" value="F:hydrolase activity"/>
    <property type="evidence" value="ECO:0007669"/>
    <property type="project" value="UniProtKB-UniRule"/>
</dbReference>
<dbReference type="InterPro" id="IPR002641">
    <property type="entry name" value="PNPLA_dom"/>
</dbReference>
<accession>A0A926HS38</accession>
<keyword evidence="2 4" id="KW-0442">Lipid degradation</keyword>
<dbReference type="InterPro" id="IPR016035">
    <property type="entry name" value="Acyl_Trfase/lysoPLipase"/>
</dbReference>
<keyword evidence="7" id="KW-1185">Reference proteome</keyword>
<evidence type="ECO:0000313" key="6">
    <source>
        <dbReference type="EMBL" id="MBC8532986.1"/>
    </source>
</evidence>
<dbReference type="CDD" id="cd07209">
    <property type="entry name" value="Pat_hypo_Ecoli_Z1214_like"/>
    <property type="match status" value="1"/>
</dbReference>
<dbReference type="Pfam" id="PF01734">
    <property type="entry name" value="Patatin"/>
    <property type="match status" value="1"/>
</dbReference>
<protein>
    <submittedName>
        <fullName evidence="6">Patatin-like phospholipase family protein</fullName>
    </submittedName>
</protein>
<dbReference type="Gene3D" id="3.40.1090.10">
    <property type="entry name" value="Cytosolic phospholipase A2 catalytic domain"/>
    <property type="match status" value="2"/>
</dbReference>
<dbReference type="RefSeq" id="WP_249318264.1">
    <property type="nucleotide sequence ID" value="NZ_JACRSN010000003.1"/>
</dbReference>
<dbReference type="Proteomes" id="UP000651482">
    <property type="component" value="Unassembled WGS sequence"/>
</dbReference>
<dbReference type="SUPFAM" id="SSF52151">
    <property type="entry name" value="FabD/lysophospholipase-like"/>
    <property type="match status" value="1"/>
</dbReference>
<dbReference type="GO" id="GO:0016042">
    <property type="term" value="P:lipid catabolic process"/>
    <property type="evidence" value="ECO:0007669"/>
    <property type="project" value="UniProtKB-UniRule"/>
</dbReference>
<keyword evidence="1 4" id="KW-0378">Hydrolase</keyword>
<feature type="short sequence motif" description="GXSXG" evidence="4">
    <location>
        <begin position="38"/>
        <end position="42"/>
    </location>
</feature>
<feature type="short sequence motif" description="GXGXXG" evidence="4">
    <location>
        <begin position="10"/>
        <end position="15"/>
    </location>
</feature>
<dbReference type="PANTHER" id="PTHR14226:SF57">
    <property type="entry name" value="BLR7027 PROTEIN"/>
    <property type="match status" value="1"/>
</dbReference>
<evidence type="ECO:0000256" key="3">
    <source>
        <dbReference type="ARBA" id="ARBA00023098"/>
    </source>
</evidence>
<dbReference type="InterPro" id="IPR050301">
    <property type="entry name" value="NTE"/>
</dbReference>
<comment type="caution">
    <text evidence="6">The sequence shown here is derived from an EMBL/GenBank/DDBJ whole genome shotgun (WGS) entry which is preliminary data.</text>
</comment>
<dbReference type="EMBL" id="JACRSN010000003">
    <property type="protein sequence ID" value="MBC8532986.1"/>
    <property type="molecule type" value="Genomic_DNA"/>
</dbReference>
<evidence type="ECO:0000256" key="4">
    <source>
        <dbReference type="PROSITE-ProRule" id="PRU01161"/>
    </source>
</evidence>
<dbReference type="AlphaFoldDB" id="A0A926HS38"/>
<feature type="domain" description="PNPLA" evidence="5">
    <location>
        <begin position="6"/>
        <end position="190"/>
    </location>
</feature>
<feature type="short sequence motif" description="DGA/G" evidence="4">
    <location>
        <begin position="177"/>
        <end position="179"/>
    </location>
</feature>
<name>A0A926HS38_9FIRM</name>